<name>F0W6B8_9STRA</name>
<reference evidence="1" key="1">
    <citation type="journal article" date="2011" name="PLoS Biol.">
        <title>Gene gain and loss during evolution of obligate parasitism in the white rust pathogen of Arabidopsis thaliana.</title>
        <authorList>
            <person name="Kemen E."/>
            <person name="Gardiner A."/>
            <person name="Schultz-Larsen T."/>
            <person name="Kemen A.C."/>
            <person name="Balmuth A.L."/>
            <person name="Robert-Seilaniantz A."/>
            <person name="Bailey K."/>
            <person name="Holub E."/>
            <person name="Studholme D.J."/>
            <person name="Maclean D."/>
            <person name="Jones J.D."/>
        </authorList>
    </citation>
    <scope>NUCLEOTIDE SEQUENCE</scope>
</reference>
<proteinExistence type="predicted"/>
<reference evidence="1" key="2">
    <citation type="submission" date="2011-02" db="EMBL/GenBank/DDBJ databases">
        <authorList>
            <person name="MacLean D."/>
        </authorList>
    </citation>
    <scope>NUCLEOTIDE SEQUENCE</scope>
</reference>
<dbReference type="EMBL" id="FR824069">
    <property type="protein sequence ID" value="CCA16661.1"/>
    <property type="molecule type" value="Genomic_DNA"/>
</dbReference>
<organism evidence="1">
    <name type="scientific">Albugo laibachii Nc14</name>
    <dbReference type="NCBI Taxonomy" id="890382"/>
    <lineage>
        <taxon>Eukaryota</taxon>
        <taxon>Sar</taxon>
        <taxon>Stramenopiles</taxon>
        <taxon>Oomycota</taxon>
        <taxon>Peronosporomycetes</taxon>
        <taxon>Albuginales</taxon>
        <taxon>Albuginaceae</taxon>
        <taxon>Albugo</taxon>
    </lineage>
</organism>
<dbReference type="AlphaFoldDB" id="F0W6B8"/>
<dbReference type="HOGENOM" id="CLU_2188874_0_0_1"/>
<sequence length="109" mass="12337">MERFGIQGTLSRVGESGFVNMEEGTVFFRPKKDQTLIPKGDRPIVKRMKICLSCASDGDKLPLMFVFKWMPGEQIVLNINDELPDGTFGGCGEKELMDERTCRVCFKKI</sequence>
<protein>
    <submittedName>
        <fullName evidence="1">AlNc14C24G2417 protein</fullName>
    </submittedName>
</protein>
<evidence type="ECO:0000313" key="1">
    <source>
        <dbReference type="EMBL" id="CCA16661.1"/>
    </source>
</evidence>
<accession>F0W6B8</accession>
<gene>
    <name evidence="1" type="primary">AlNc14C24G2417</name>
    <name evidence="1" type="ORF">ALNC14_028040</name>
</gene>